<evidence type="ECO:0000313" key="3">
    <source>
        <dbReference type="Proteomes" id="UP000000305"/>
    </source>
</evidence>
<dbReference type="InParanoid" id="E9HE87"/>
<dbReference type="AlphaFoldDB" id="E9HE87"/>
<reference evidence="2 3" key="1">
    <citation type="journal article" date="2011" name="Science">
        <title>The ecoresponsive genome of Daphnia pulex.</title>
        <authorList>
            <person name="Colbourne J.K."/>
            <person name="Pfrender M.E."/>
            <person name="Gilbert D."/>
            <person name="Thomas W.K."/>
            <person name="Tucker A."/>
            <person name="Oakley T.H."/>
            <person name="Tokishita S."/>
            <person name="Aerts A."/>
            <person name="Arnold G.J."/>
            <person name="Basu M.K."/>
            <person name="Bauer D.J."/>
            <person name="Caceres C.E."/>
            <person name="Carmel L."/>
            <person name="Casola C."/>
            <person name="Choi J.H."/>
            <person name="Detter J.C."/>
            <person name="Dong Q."/>
            <person name="Dusheyko S."/>
            <person name="Eads B.D."/>
            <person name="Frohlich T."/>
            <person name="Geiler-Samerotte K.A."/>
            <person name="Gerlach D."/>
            <person name="Hatcher P."/>
            <person name="Jogdeo S."/>
            <person name="Krijgsveld J."/>
            <person name="Kriventseva E.V."/>
            <person name="Kultz D."/>
            <person name="Laforsch C."/>
            <person name="Lindquist E."/>
            <person name="Lopez J."/>
            <person name="Manak J.R."/>
            <person name="Muller J."/>
            <person name="Pangilinan J."/>
            <person name="Patwardhan R.P."/>
            <person name="Pitluck S."/>
            <person name="Pritham E.J."/>
            <person name="Rechtsteiner A."/>
            <person name="Rho M."/>
            <person name="Rogozin I.B."/>
            <person name="Sakarya O."/>
            <person name="Salamov A."/>
            <person name="Schaack S."/>
            <person name="Shapiro H."/>
            <person name="Shiga Y."/>
            <person name="Skalitzky C."/>
            <person name="Smith Z."/>
            <person name="Souvorov A."/>
            <person name="Sung W."/>
            <person name="Tang Z."/>
            <person name="Tsuchiya D."/>
            <person name="Tu H."/>
            <person name="Vos H."/>
            <person name="Wang M."/>
            <person name="Wolf Y.I."/>
            <person name="Yamagata H."/>
            <person name="Yamada T."/>
            <person name="Ye Y."/>
            <person name="Shaw J.R."/>
            <person name="Andrews J."/>
            <person name="Crease T.J."/>
            <person name="Tang H."/>
            <person name="Lucas S.M."/>
            <person name="Robertson H.M."/>
            <person name="Bork P."/>
            <person name="Koonin E.V."/>
            <person name="Zdobnov E.M."/>
            <person name="Grigoriev I.V."/>
            <person name="Lynch M."/>
            <person name="Boore J.L."/>
        </authorList>
    </citation>
    <scope>NUCLEOTIDE SEQUENCE [LARGE SCALE GENOMIC DNA]</scope>
</reference>
<dbReference type="HOGENOM" id="CLU_040709_0_0_1"/>
<dbReference type="InterPro" id="IPR005312">
    <property type="entry name" value="DUF1759"/>
</dbReference>
<proteinExistence type="predicted"/>
<dbReference type="Proteomes" id="UP000000305">
    <property type="component" value="Unassembled WGS sequence"/>
</dbReference>
<keyword evidence="3" id="KW-1185">Reference proteome</keyword>
<dbReference type="PANTHER" id="PTHR46903:SF1">
    <property type="entry name" value="CCHC-TYPE DOMAIN-CONTAINING PROTEIN"/>
    <property type="match status" value="1"/>
</dbReference>
<feature type="compositionally biased region" description="Polar residues" evidence="1">
    <location>
        <begin position="466"/>
        <end position="491"/>
    </location>
</feature>
<organism evidence="2 3">
    <name type="scientific">Daphnia pulex</name>
    <name type="common">Water flea</name>
    <dbReference type="NCBI Taxonomy" id="6669"/>
    <lineage>
        <taxon>Eukaryota</taxon>
        <taxon>Metazoa</taxon>
        <taxon>Ecdysozoa</taxon>
        <taxon>Arthropoda</taxon>
        <taxon>Crustacea</taxon>
        <taxon>Branchiopoda</taxon>
        <taxon>Diplostraca</taxon>
        <taxon>Cladocera</taxon>
        <taxon>Anomopoda</taxon>
        <taxon>Daphniidae</taxon>
        <taxon>Daphnia</taxon>
    </lineage>
</organism>
<gene>
    <name evidence="2" type="ORF">DAPPUDRAFT_257802</name>
</gene>
<protein>
    <submittedName>
        <fullName evidence="2">Uncharacterized protein</fullName>
    </submittedName>
</protein>
<dbReference type="Pfam" id="PF03564">
    <property type="entry name" value="DUF1759"/>
    <property type="match status" value="1"/>
</dbReference>
<evidence type="ECO:0000313" key="2">
    <source>
        <dbReference type="EMBL" id="EFX69975.1"/>
    </source>
</evidence>
<sequence>MADEDVVDPPVLFGMRTNAKRRHTNLLRQARELMNINATWEEFEAFMPTLELAHANLVHIHERYVAATQLDDGEQLAAATYLEGINNLQAACAQAVVAALRRTAPRRAWNISNTVVREPNQNVPIPQPEHQQLNAVNNVEQEPQQPNDPPQPDQDDQSNDTQHDTLSPVDFDFHSAAKKRKIDLEFRLKQAKIKQDRELKDLQLKNAREREDLELEIQYENHLIESCGGAIGSPQFASTPKLPSNVPMNDLANIPLLPATVNSTPPTQPNFAPSHHWPKLDVAKFNGDPRKWLKYAHGIKATIRDVNMPESLKLLGLQESLKEDIQRHVAHIFTGAYTFQSTWAELEKKYGSPHLIIQAHDQHMQQLPSFRNGDFNALFNLAAAVRDAVSSVDESHVMMFNTVANLLHTKLPINLQTDWGKYAYGLDRMATLKDFNKWIDRVLSAEELRGGKLSSSNAMNAVKNPVQPSNSNQQLDSYTPGSSNYNNRGPTVLASNITTLSDYPACKESPAHR</sequence>
<evidence type="ECO:0000256" key="1">
    <source>
        <dbReference type="SAM" id="MobiDB-lite"/>
    </source>
</evidence>
<feature type="region of interest" description="Disordered" evidence="1">
    <location>
        <begin position="456"/>
        <end position="491"/>
    </location>
</feature>
<dbReference type="EMBL" id="GL732627">
    <property type="protein sequence ID" value="EFX69975.1"/>
    <property type="molecule type" value="Genomic_DNA"/>
</dbReference>
<accession>E9HE87</accession>
<feature type="region of interest" description="Disordered" evidence="1">
    <location>
        <begin position="140"/>
        <end position="173"/>
    </location>
</feature>
<dbReference type="KEGG" id="dpx:DAPPUDRAFT_257802"/>
<dbReference type="OrthoDB" id="6362129at2759"/>
<dbReference type="PhylomeDB" id="E9HE87"/>
<name>E9HE87_DAPPU</name>
<dbReference type="PANTHER" id="PTHR46903">
    <property type="entry name" value="C2H2-TYPE DOMAIN-CONTAINING PROTEIN"/>
    <property type="match status" value="1"/>
</dbReference>